<sequence>MAQKYTILPTTHKKHQGYDSAELGGISGDDGDTSSSNSDDEEDQNEQQLESLIVSNSKGASGRRSYKPKRFLSRVLRNSRTPSATRRRVSFQSLQALELL</sequence>
<comment type="caution">
    <text evidence="1">The sequence shown here is derived from an EMBL/GenBank/DDBJ whole genome shotgun (WGS) entry which is preliminary data.</text>
</comment>
<reference evidence="1" key="1">
    <citation type="submission" date="2023-04" db="EMBL/GenBank/DDBJ databases">
        <title>A chromosome-level genome assembly of the parasitoid wasp Eretmocerus hayati.</title>
        <authorList>
            <person name="Zhong Y."/>
            <person name="Liu S."/>
            <person name="Liu Y."/>
        </authorList>
    </citation>
    <scope>NUCLEOTIDE SEQUENCE</scope>
    <source>
        <strain evidence="1">ZJU_SS_LIU_2023</strain>
    </source>
</reference>
<protein>
    <submittedName>
        <fullName evidence="1">Uncharacterized protein</fullName>
    </submittedName>
</protein>
<accession>A0ACC2P8X8</accession>
<gene>
    <name evidence="1" type="ORF">QAD02_015243</name>
</gene>
<organism evidence="1 2">
    <name type="scientific">Eretmocerus hayati</name>
    <dbReference type="NCBI Taxonomy" id="131215"/>
    <lineage>
        <taxon>Eukaryota</taxon>
        <taxon>Metazoa</taxon>
        <taxon>Ecdysozoa</taxon>
        <taxon>Arthropoda</taxon>
        <taxon>Hexapoda</taxon>
        <taxon>Insecta</taxon>
        <taxon>Pterygota</taxon>
        <taxon>Neoptera</taxon>
        <taxon>Endopterygota</taxon>
        <taxon>Hymenoptera</taxon>
        <taxon>Apocrita</taxon>
        <taxon>Proctotrupomorpha</taxon>
        <taxon>Chalcidoidea</taxon>
        <taxon>Aphelinidae</taxon>
        <taxon>Aphelininae</taxon>
        <taxon>Eretmocerus</taxon>
    </lineage>
</organism>
<name>A0ACC2P8X8_9HYME</name>
<proteinExistence type="predicted"/>
<dbReference type="Proteomes" id="UP001239111">
    <property type="component" value="Chromosome 2"/>
</dbReference>
<dbReference type="EMBL" id="CM056742">
    <property type="protein sequence ID" value="KAJ8679456.1"/>
    <property type="molecule type" value="Genomic_DNA"/>
</dbReference>
<keyword evidence="2" id="KW-1185">Reference proteome</keyword>
<evidence type="ECO:0000313" key="2">
    <source>
        <dbReference type="Proteomes" id="UP001239111"/>
    </source>
</evidence>
<evidence type="ECO:0000313" key="1">
    <source>
        <dbReference type="EMBL" id="KAJ8679456.1"/>
    </source>
</evidence>